<keyword evidence="1" id="KW-1133">Transmembrane helix</keyword>
<gene>
    <name evidence="2" type="ORF">OTI717_LOCUS43754</name>
</gene>
<dbReference type="EMBL" id="CAJOAX010065957">
    <property type="protein sequence ID" value="CAF4357765.1"/>
    <property type="molecule type" value="Genomic_DNA"/>
</dbReference>
<sequence length="102" mass="11784">MITRRILFTLIALTLPGLPNLIFAFMTNIDVYLSGSYYMYRIQFMGPTVTVFIFSILIIFINPQIKQILIKLKFCGNQIVPIESTMRELQQPSILQPTQVQI</sequence>
<proteinExistence type="predicted"/>
<comment type="caution">
    <text evidence="2">The sequence shown here is derived from an EMBL/GenBank/DDBJ whole genome shotgun (WGS) entry which is preliminary data.</text>
</comment>
<reference evidence="2" key="1">
    <citation type="submission" date="2021-02" db="EMBL/GenBank/DDBJ databases">
        <authorList>
            <person name="Nowell W R."/>
        </authorList>
    </citation>
    <scope>NUCLEOTIDE SEQUENCE</scope>
</reference>
<evidence type="ECO:0000313" key="2">
    <source>
        <dbReference type="EMBL" id="CAF4357765.1"/>
    </source>
</evidence>
<accession>A0A820LI85</accession>
<name>A0A820LI85_9BILA</name>
<evidence type="ECO:0000313" key="3">
    <source>
        <dbReference type="Proteomes" id="UP000663823"/>
    </source>
</evidence>
<feature type="transmembrane region" description="Helical" evidence="1">
    <location>
        <begin position="40"/>
        <end position="61"/>
    </location>
</feature>
<protein>
    <submittedName>
        <fullName evidence="2">Uncharacterized protein</fullName>
    </submittedName>
</protein>
<dbReference type="AlphaFoldDB" id="A0A820LI85"/>
<keyword evidence="1" id="KW-0812">Transmembrane</keyword>
<organism evidence="2 3">
    <name type="scientific">Rotaria sordida</name>
    <dbReference type="NCBI Taxonomy" id="392033"/>
    <lineage>
        <taxon>Eukaryota</taxon>
        <taxon>Metazoa</taxon>
        <taxon>Spiralia</taxon>
        <taxon>Gnathifera</taxon>
        <taxon>Rotifera</taxon>
        <taxon>Eurotatoria</taxon>
        <taxon>Bdelloidea</taxon>
        <taxon>Philodinida</taxon>
        <taxon>Philodinidae</taxon>
        <taxon>Rotaria</taxon>
    </lineage>
</organism>
<evidence type="ECO:0000256" key="1">
    <source>
        <dbReference type="SAM" id="Phobius"/>
    </source>
</evidence>
<keyword evidence="1" id="KW-0472">Membrane</keyword>
<dbReference type="Proteomes" id="UP000663823">
    <property type="component" value="Unassembled WGS sequence"/>
</dbReference>